<dbReference type="PROSITE" id="PS50863">
    <property type="entry name" value="B3"/>
    <property type="match status" value="2"/>
</dbReference>
<evidence type="ECO:0000256" key="5">
    <source>
        <dbReference type="ARBA" id="ARBA00023242"/>
    </source>
</evidence>
<gene>
    <name evidence="7" type="ORF">PVL29_003122</name>
</gene>
<protein>
    <recommendedName>
        <fullName evidence="6">TF-B3 domain-containing protein</fullName>
    </recommendedName>
</protein>
<proteinExistence type="predicted"/>
<dbReference type="InterPro" id="IPR050655">
    <property type="entry name" value="Plant_B3_domain"/>
</dbReference>
<evidence type="ECO:0000256" key="1">
    <source>
        <dbReference type="ARBA" id="ARBA00004123"/>
    </source>
</evidence>
<dbReference type="SMART" id="SM01019">
    <property type="entry name" value="B3"/>
    <property type="match status" value="2"/>
</dbReference>
<evidence type="ECO:0000313" key="7">
    <source>
        <dbReference type="EMBL" id="KAJ9704914.1"/>
    </source>
</evidence>
<dbReference type="Gene3D" id="2.40.330.10">
    <property type="entry name" value="DNA-binding pseudobarrel domain"/>
    <property type="match status" value="2"/>
</dbReference>
<keyword evidence="2" id="KW-0805">Transcription regulation</keyword>
<reference evidence="7 8" key="1">
    <citation type="journal article" date="2023" name="BMC Biotechnol.">
        <title>Vitis rotundifolia cv Carlos genome sequencing.</title>
        <authorList>
            <person name="Huff M."/>
            <person name="Hulse-Kemp A."/>
            <person name="Scheffler B."/>
            <person name="Youngblood R."/>
            <person name="Simpson S."/>
            <person name="Babiker E."/>
            <person name="Staton M."/>
        </authorList>
    </citation>
    <scope>NUCLEOTIDE SEQUENCE [LARGE SCALE GENOMIC DNA]</scope>
    <source>
        <tissue evidence="7">Leaf</tissue>
    </source>
</reference>
<dbReference type="GO" id="GO:0003677">
    <property type="term" value="F:DNA binding"/>
    <property type="evidence" value="ECO:0007669"/>
    <property type="project" value="UniProtKB-KW"/>
</dbReference>
<dbReference type="Pfam" id="PF02362">
    <property type="entry name" value="B3"/>
    <property type="match status" value="2"/>
</dbReference>
<comment type="subcellular location">
    <subcellularLocation>
        <location evidence="1">Nucleus</location>
    </subcellularLocation>
</comment>
<dbReference type="AlphaFoldDB" id="A0AA39ACX3"/>
<dbReference type="EMBL" id="JARBHA010000003">
    <property type="protein sequence ID" value="KAJ9704914.1"/>
    <property type="molecule type" value="Genomic_DNA"/>
</dbReference>
<keyword evidence="4" id="KW-0804">Transcription</keyword>
<keyword evidence="5" id="KW-0539">Nucleus</keyword>
<evidence type="ECO:0000259" key="6">
    <source>
        <dbReference type="PROSITE" id="PS50863"/>
    </source>
</evidence>
<dbReference type="SUPFAM" id="SSF101936">
    <property type="entry name" value="DNA-binding pseudobarrel domain"/>
    <property type="match status" value="2"/>
</dbReference>
<evidence type="ECO:0000256" key="3">
    <source>
        <dbReference type="ARBA" id="ARBA00023125"/>
    </source>
</evidence>
<feature type="domain" description="TF-B3" evidence="6">
    <location>
        <begin position="285"/>
        <end position="379"/>
    </location>
</feature>
<evidence type="ECO:0000313" key="8">
    <source>
        <dbReference type="Proteomes" id="UP001168098"/>
    </source>
</evidence>
<evidence type="ECO:0000256" key="4">
    <source>
        <dbReference type="ARBA" id="ARBA00023163"/>
    </source>
</evidence>
<feature type="domain" description="TF-B3" evidence="6">
    <location>
        <begin position="12"/>
        <end position="106"/>
    </location>
</feature>
<organism evidence="7 8">
    <name type="scientific">Vitis rotundifolia</name>
    <name type="common">Muscadine grape</name>
    <dbReference type="NCBI Taxonomy" id="103349"/>
    <lineage>
        <taxon>Eukaryota</taxon>
        <taxon>Viridiplantae</taxon>
        <taxon>Streptophyta</taxon>
        <taxon>Embryophyta</taxon>
        <taxon>Tracheophyta</taxon>
        <taxon>Spermatophyta</taxon>
        <taxon>Magnoliopsida</taxon>
        <taxon>eudicotyledons</taxon>
        <taxon>Gunneridae</taxon>
        <taxon>Pentapetalae</taxon>
        <taxon>rosids</taxon>
        <taxon>Vitales</taxon>
        <taxon>Vitaceae</taxon>
        <taxon>Viteae</taxon>
        <taxon>Vitis</taxon>
    </lineage>
</organism>
<comment type="caution">
    <text evidence="7">The sequence shown here is derived from an EMBL/GenBank/DDBJ whole genome shotgun (WGS) entry which is preliminary data.</text>
</comment>
<keyword evidence="3" id="KW-0238">DNA-binding</keyword>
<dbReference type="PANTHER" id="PTHR31920:SF37">
    <property type="entry name" value="B3 DOMAIN-CONTAINING TRANSCRIPTION FACTOR VRN1"/>
    <property type="match status" value="1"/>
</dbReference>
<dbReference type="InterPro" id="IPR003340">
    <property type="entry name" value="B3_DNA-bd"/>
</dbReference>
<keyword evidence="8" id="KW-1185">Reference proteome</keyword>
<dbReference type="GO" id="GO:0005634">
    <property type="term" value="C:nucleus"/>
    <property type="evidence" value="ECO:0007669"/>
    <property type="project" value="UniProtKB-SubCell"/>
</dbReference>
<dbReference type="CDD" id="cd10017">
    <property type="entry name" value="B3_DNA"/>
    <property type="match status" value="2"/>
</dbReference>
<dbReference type="InterPro" id="IPR015300">
    <property type="entry name" value="DNA-bd_pseudobarrel_sf"/>
</dbReference>
<evidence type="ECO:0000256" key="2">
    <source>
        <dbReference type="ARBA" id="ARBA00023015"/>
    </source>
</evidence>
<sequence length="384" mass="44249">MQRHCRGQRPYHFFKIVLPSNANDTKLKIPPKFVNIFRDELTASATLTTPMGQVWPVRLEKASDNSCWICDGWKEFAEHHSIGCGYFLVFGYEGVSNFRVSVFDLTACEIRYPCDPSNGSQNPYHGKQSSVHPEEEMQDDVSVEILGSSPPWQPLTSLREGIFDVCVGQQIHRRGSNPLGSKKHKKTKHGCFRGSKKYKIEDHVESTRVDHLNPSSSRIFNSHGSSLGKAKAKCRNHKKTDCEDSLIKNRKEAKTNARTLLPKRCGRTESRERIIHAARMFKPANPSFTVIMKPYKNRHLYVPTEFGRKYLKRKSIKLEDSTGRQWPLSCLLNRERDIRLSKGWNEFVEEKNLKEGDVCVFELVQREDVVLKVSIFQWRTKPQV</sequence>
<dbReference type="PANTHER" id="PTHR31920">
    <property type="entry name" value="B3 DOMAIN-CONTAINING"/>
    <property type="match status" value="1"/>
</dbReference>
<accession>A0AA39ACX3</accession>
<name>A0AA39ACX3_VITRO</name>
<dbReference type="Proteomes" id="UP001168098">
    <property type="component" value="Unassembled WGS sequence"/>
</dbReference>